<feature type="compositionally biased region" description="Basic and acidic residues" evidence="1">
    <location>
        <begin position="249"/>
        <end position="273"/>
    </location>
</feature>
<feature type="compositionally biased region" description="Acidic residues" evidence="1">
    <location>
        <begin position="387"/>
        <end position="400"/>
    </location>
</feature>
<accession>A0ABR3Z5G5</accession>
<proteinExistence type="predicted"/>
<sequence>MSPETASPVYPDRLIHPLPKRRLRERLSSDAADSIQYPPDQTPGAPLFYYPYSLKQDTAPVERPIFVGQAKPATIAAKPATTASSTTSTPSATATAPNSYDSLAGSPPLSADVKPASFAAAPVGISGPGRGRYAHPPNNSNNAGIISNAIASAERQAPQESIDPASQFQDTDAYPQGSLQFTFTCSSKVPGNLLWSGSEPRTPPSSAYWQQGQQQGRLRGGSNVPSTYAAGSNKPNGSSAGGKPSKSVDGGRSKQQLEKEKEDYKIRRELRKQVRDRRRKQQELNATRGTSDSEADIYICPFCEFENITGHKPRLIYEFEMKERKKRLETERRQRNKEKARNRNRKSRKAAAKAAPTTAGSSTQQDESLPDDQQYDDNPDDTGQGAVDDDDYEDDGEAGEADDRVSELRHGIGDSAHNHNPLSRGREGEGTQPIAAGS</sequence>
<dbReference type="EMBL" id="JAWCUI010000029">
    <property type="protein sequence ID" value="KAL1895048.1"/>
    <property type="molecule type" value="Genomic_DNA"/>
</dbReference>
<feature type="compositionally biased region" description="Basic residues" evidence="1">
    <location>
        <begin position="342"/>
        <end position="351"/>
    </location>
</feature>
<feature type="compositionally biased region" description="Low complexity" evidence="1">
    <location>
        <begin position="210"/>
        <end position="221"/>
    </location>
</feature>
<comment type="caution">
    <text evidence="2">The sequence shown here is derived from an EMBL/GenBank/DDBJ whole genome shotgun (WGS) entry which is preliminary data.</text>
</comment>
<feature type="compositionally biased region" description="Acidic residues" evidence="1">
    <location>
        <begin position="368"/>
        <end position="380"/>
    </location>
</feature>
<feature type="compositionally biased region" description="Polar residues" evidence="1">
    <location>
        <begin position="358"/>
        <end position="367"/>
    </location>
</feature>
<evidence type="ECO:0000313" key="3">
    <source>
        <dbReference type="Proteomes" id="UP001583186"/>
    </source>
</evidence>
<feature type="region of interest" description="Disordered" evidence="1">
    <location>
        <begin position="194"/>
        <end position="292"/>
    </location>
</feature>
<evidence type="ECO:0000313" key="2">
    <source>
        <dbReference type="EMBL" id="KAL1895048.1"/>
    </source>
</evidence>
<feature type="compositionally biased region" description="Polar residues" evidence="1">
    <location>
        <begin position="223"/>
        <end position="238"/>
    </location>
</feature>
<reference evidence="2 3" key="1">
    <citation type="journal article" date="2024" name="IMA Fungus">
        <title>IMA Genome - F19 : A genome assembly and annotation guide to empower mycologists, including annotated draft genome sequences of Ceratocystis pirilliformis, Diaporthe australafricana, Fusarium ophioides, Paecilomyces lecythidis, and Sporothrix stenoceras.</title>
        <authorList>
            <person name="Aylward J."/>
            <person name="Wilson A.M."/>
            <person name="Visagie C.M."/>
            <person name="Spraker J."/>
            <person name="Barnes I."/>
            <person name="Buitendag C."/>
            <person name="Ceriani C."/>
            <person name="Del Mar Angel L."/>
            <person name="du Plessis D."/>
            <person name="Fuchs T."/>
            <person name="Gasser K."/>
            <person name="Kramer D."/>
            <person name="Li W."/>
            <person name="Munsamy K."/>
            <person name="Piso A."/>
            <person name="Price J.L."/>
            <person name="Sonnekus B."/>
            <person name="Thomas C."/>
            <person name="van der Nest A."/>
            <person name="van Dijk A."/>
            <person name="van Heerden A."/>
            <person name="van Vuuren N."/>
            <person name="Yilmaz N."/>
            <person name="Duong T.A."/>
            <person name="van der Merwe N.A."/>
            <person name="Wingfield M.J."/>
            <person name="Wingfield B.D."/>
        </authorList>
    </citation>
    <scope>NUCLEOTIDE SEQUENCE [LARGE SCALE GENOMIC DNA]</scope>
    <source>
        <strain evidence="2 3">CMW 5346</strain>
    </source>
</reference>
<dbReference type="Proteomes" id="UP001583186">
    <property type="component" value="Unassembled WGS sequence"/>
</dbReference>
<feature type="region of interest" description="Disordered" evidence="1">
    <location>
        <begin position="327"/>
        <end position="438"/>
    </location>
</feature>
<name>A0ABR3Z5G5_9PEZI</name>
<gene>
    <name evidence="2" type="ORF">Sste5346_005469</name>
</gene>
<feature type="compositionally biased region" description="Basic and acidic residues" evidence="1">
    <location>
        <begin position="327"/>
        <end position="341"/>
    </location>
</feature>
<feature type="region of interest" description="Disordered" evidence="1">
    <location>
        <begin position="153"/>
        <end position="172"/>
    </location>
</feature>
<feature type="compositionally biased region" description="Low complexity" evidence="1">
    <location>
        <begin position="75"/>
        <end position="97"/>
    </location>
</feature>
<protein>
    <recommendedName>
        <fullName evidence="4">BZIP domain-containing protein</fullName>
    </recommendedName>
</protein>
<feature type="compositionally biased region" description="Basic and acidic residues" evidence="1">
    <location>
        <begin position="401"/>
        <end position="412"/>
    </location>
</feature>
<feature type="region of interest" description="Disordered" evidence="1">
    <location>
        <begin position="75"/>
        <end position="100"/>
    </location>
</feature>
<feature type="region of interest" description="Disordered" evidence="1">
    <location>
        <begin position="24"/>
        <end position="43"/>
    </location>
</feature>
<keyword evidence="3" id="KW-1185">Reference proteome</keyword>
<organism evidence="2 3">
    <name type="scientific">Sporothrix stenoceras</name>
    <dbReference type="NCBI Taxonomy" id="5173"/>
    <lineage>
        <taxon>Eukaryota</taxon>
        <taxon>Fungi</taxon>
        <taxon>Dikarya</taxon>
        <taxon>Ascomycota</taxon>
        <taxon>Pezizomycotina</taxon>
        <taxon>Sordariomycetes</taxon>
        <taxon>Sordariomycetidae</taxon>
        <taxon>Ophiostomatales</taxon>
        <taxon>Ophiostomataceae</taxon>
        <taxon>Sporothrix</taxon>
    </lineage>
</organism>
<evidence type="ECO:0008006" key="4">
    <source>
        <dbReference type="Google" id="ProtNLM"/>
    </source>
</evidence>
<evidence type="ECO:0000256" key="1">
    <source>
        <dbReference type="SAM" id="MobiDB-lite"/>
    </source>
</evidence>